<keyword evidence="3" id="KW-0342">GTP-binding</keyword>
<dbReference type="RefSeq" id="XP_004339461.1">
    <property type="nucleotide sequence ID" value="XM_004339413.1"/>
</dbReference>
<dbReference type="Gene3D" id="3.40.50.300">
    <property type="entry name" value="P-loop containing nucleotide triphosphate hydrolases"/>
    <property type="match status" value="2"/>
</dbReference>
<dbReference type="PANTHER" id="PTHR23115">
    <property type="entry name" value="TRANSLATION FACTOR"/>
    <property type="match status" value="1"/>
</dbReference>
<sequence length="627" mass="68441">MPINKGLGAEGVTAKEVYCLHARGASVVVPLWGHVDSGKTTLFNLLQQLSAIANGLPTMEGNTGLVRQVLSKPSNTTTNPGRSVFLASRDRGITIHYQEGRKAIPLAANLRAMLVDMPGQGEFEAGFSRNGRTREHILLSYLQGCRSLIVAVNKMDDRTVGWSQARYDSIQTEVLDLCKRTGFASDRVRFVPISAYTADNVITKSKHMAWWTGPTLLQSMLETIQTLPVWANPRRRLALTKQPLRLVVHRSTTVSRRAGKVLLEASVVSGRVKAGDKLSLPALGLQGLEVLSLEQLNKPIARAEAPFDRVGLMVKLLELTSKSGKKDLDMGYQIQAKYLRRGALLTKADRNVAEGAPEMRRVKSLTALVFVVNHPRGIKDGYKPVAWFHMFNTACSLRLLQEVDKKTSEVLREHPVSITNGKACLVEMVPDKPLCTVVYGEQPPLGTFILRDLRQTIGAGVVKSIEWADDGKTGLFGRLVQAKSVEPPPVTTTALDTLTVTGGASVRLEVASQDRDKPGIFTHQTRSVPDTLQPAFEESFVFDSVNPHGLYLWLELVDTTAPHRDFGHRTVRLSALAHNGGVIGGSYDLVNPTKHINSVVIKAQWVQSTASAGPRSASKATSSALGH</sequence>
<dbReference type="Gene3D" id="2.60.40.150">
    <property type="entry name" value="C2 domain"/>
    <property type="match status" value="1"/>
</dbReference>
<dbReference type="Gene3D" id="2.40.30.10">
    <property type="entry name" value="Translation factors"/>
    <property type="match status" value="1"/>
</dbReference>
<evidence type="ECO:0000313" key="6">
    <source>
        <dbReference type="EMBL" id="ELR17448.1"/>
    </source>
</evidence>
<dbReference type="SUPFAM" id="SSF50465">
    <property type="entry name" value="EF-Tu/eEF-1alpha/eIF2-gamma C-terminal domain"/>
    <property type="match status" value="1"/>
</dbReference>
<dbReference type="Pfam" id="PF00009">
    <property type="entry name" value="GTP_EFTU"/>
    <property type="match status" value="1"/>
</dbReference>
<dbReference type="OrthoDB" id="342024at2759"/>
<feature type="domain" description="GTP-eEF1A C-terminal" evidence="5">
    <location>
        <begin position="365"/>
        <end position="463"/>
    </location>
</feature>
<evidence type="ECO:0000259" key="4">
    <source>
        <dbReference type="Pfam" id="PF00009"/>
    </source>
</evidence>
<dbReference type="InterPro" id="IPR035892">
    <property type="entry name" value="C2_domain_sf"/>
</dbReference>
<dbReference type="SUPFAM" id="SSF52540">
    <property type="entry name" value="P-loop containing nucleoside triphosphate hydrolases"/>
    <property type="match status" value="1"/>
</dbReference>
<evidence type="ECO:0000313" key="7">
    <source>
        <dbReference type="Proteomes" id="UP000011083"/>
    </source>
</evidence>
<dbReference type="CDD" id="cd00030">
    <property type="entry name" value="C2"/>
    <property type="match status" value="1"/>
</dbReference>
<keyword evidence="6" id="KW-0648">Protein biosynthesis</keyword>
<dbReference type="GeneID" id="14918236"/>
<evidence type="ECO:0000259" key="5">
    <source>
        <dbReference type="Pfam" id="PF22594"/>
    </source>
</evidence>
<evidence type="ECO:0000256" key="2">
    <source>
        <dbReference type="ARBA" id="ARBA00022741"/>
    </source>
</evidence>
<feature type="domain" description="Tr-type G" evidence="4">
    <location>
        <begin position="130"/>
        <end position="224"/>
    </location>
</feature>
<dbReference type="GO" id="GO:0005525">
    <property type="term" value="F:GTP binding"/>
    <property type="evidence" value="ECO:0007669"/>
    <property type="project" value="UniProtKB-KW"/>
</dbReference>
<dbReference type="InterPro" id="IPR000795">
    <property type="entry name" value="T_Tr_GTP-bd_dom"/>
</dbReference>
<dbReference type="Proteomes" id="UP000011083">
    <property type="component" value="Unassembled WGS sequence"/>
</dbReference>
<evidence type="ECO:0000256" key="1">
    <source>
        <dbReference type="ARBA" id="ARBA00007249"/>
    </source>
</evidence>
<accession>L8GY16</accession>
<keyword evidence="2" id="KW-0547">Nucleotide-binding</keyword>
<dbReference type="KEGG" id="acan:ACA1_061900"/>
<dbReference type="SUPFAM" id="SSF49562">
    <property type="entry name" value="C2 domain (Calcium/lipid-binding domain, CaLB)"/>
    <property type="match status" value="1"/>
</dbReference>
<dbReference type="GO" id="GO:0003746">
    <property type="term" value="F:translation elongation factor activity"/>
    <property type="evidence" value="ECO:0007669"/>
    <property type="project" value="UniProtKB-KW"/>
</dbReference>
<dbReference type="InterPro" id="IPR009000">
    <property type="entry name" value="Transl_B-barrel_sf"/>
</dbReference>
<keyword evidence="6" id="KW-0251">Elongation factor</keyword>
<dbReference type="AlphaFoldDB" id="L8GY16"/>
<name>L8GY16_ACACF</name>
<proteinExistence type="inferred from homology"/>
<keyword evidence="7" id="KW-1185">Reference proteome</keyword>
<dbReference type="EMBL" id="KB007974">
    <property type="protein sequence ID" value="ELR17448.1"/>
    <property type="molecule type" value="Genomic_DNA"/>
</dbReference>
<dbReference type="VEuPathDB" id="AmoebaDB:ACA1_061900"/>
<reference evidence="6 7" key="1">
    <citation type="journal article" date="2013" name="Genome Biol.">
        <title>Genome of Acanthamoeba castellanii highlights extensive lateral gene transfer and early evolution of tyrosine kinase signaling.</title>
        <authorList>
            <person name="Clarke M."/>
            <person name="Lohan A.J."/>
            <person name="Liu B."/>
            <person name="Lagkouvardos I."/>
            <person name="Roy S."/>
            <person name="Zafar N."/>
            <person name="Bertelli C."/>
            <person name="Schilde C."/>
            <person name="Kianianmomeni A."/>
            <person name="Burglin T.R."/>
            <person name="Frech C."/>
            <person name="Turcotte B."/>
            <person name="Kopec K.O."/>
            <person name="Synnott J.M."/>
            <person name="Choo C."/>
            <person name="Paponov I."/>
            <person name="Finkler A."/>
            <person name="Soon Heng Tan C."/>
            <person name="Hutchins A.P."/>
            <person name="Weinmeier T."/>
            <person name="Rattei T."/>
            <person name="Chu J.S."/>
            <person name="Gimenez G."/>
            <person name="Irimia M."/>
            <person name="Rigden D.J."/>
            <person name="Fitzpatrick D.A."/>
            <person name="Lorenzo-Morales J."/>
            <person name="Bateman A."/>
            <person name="Chiu C.H."/>
            <person name="Tang P."/>
            <person name="Hegemann P."/>
            <person name="Fromm H."/>
            <person name="Raoult D."/>
            <person name="Greub G."/>
            <person name="Miranda-Saavedra D."/>
            <person name="Chen N."/>
            <person name="Nash P."/>
            <person name="Ginger M.L."/>
            <person name="Horn M."/>
            <person name="Schaap P."/>
            <person name="Caler L."/>
            <person name="Loftus B."/>
        </authorList>
    </citation>
    <scope>NUCLEOTIDE SEQUENCE [LARGE SCALE GENOMIC DNA]</scope>
    <source>
        <strain evidence="6 7">Neff</strain>
    </source>
</reference>
<gene>
    <name evidence="6" type="ORF">ACA1_061900</name>
</gene>
<dbReference type="InterPro" id="IPR050100">
    <property type="entry name" value="TRAFAC_GTPase_members"/>
</dbReference>
<protein>
    <submittedName>
        <fullName evidence="6">Elongation factor Tu Cterminal domain containing protein</fullName>
    </submittedName>
</protein>
<organism evidence="6 7">
    <name type="scientific">Acanthamoeba castellanii (strain ATCC 30010 / Neff)</name>
    <dbReference type="NCBI Taxonomy" id="1257118"/>
    <lineage>
        <taxon>Eukaryota</taxon>
        <taxon>Amoebozoa</taxon>
        <taxon>Discosea</taxon>
        <taxon>Longamoebia</taxon>
        <taxon>Centramoebida</taxon>
        <taxon>Acanthamoebidae</taxon>
        <taxon>Acanthamoeba</taxon>
    </lineage>
</organism>
<dbReference type="InterPro" id="IPR009001">
    <property type="entry name" value="Transl_elong_EF1A/Init_IF2_C"/>
</dbReference>
<dbReference type="STRING" id="1257118.L8GY16"/>
<comment type="similarity">
    <text evidence="1">Belongs to the TRAFAC class translation factor GTPase superfamily. Classic translation factor GTPase family. EF-Tu/EF-1A subfamily.</text>
</comment>
<evidence type="ECO:0000256" key="3">
    <source>
        <dbReference type="ARBA" id="ARBA00023134"/>
    </source>
</evidence>
<dbReference type="InterPro" id="IPR027417">
    <property type="entry name" value="P-loop_NTPase"/>
</dbReference>
<dbReference type="Pfam" id="PF22594">
    <property type="entry name" value="GTP-eEF1A_C"/>
    <property type="match status" value="1"/>
</dbReference>
<dbReference type="InterPro" id="IPR054696">
    <property type="entry name" value="GTP-eEF1A_C"/>
</dbReference>
<dbReference type="SUPFAM" id="SSF50447">
    <property type="entry name" value="Translation proteins"/>
    <property type="match status" value="1"/>
</dbReference>
<dbReference type="GO" id="GO:0003924">
    <property type="term" value="F:GTPase activity"/>
    <property type="evidence" value="ECO:0007669"/>
    <property type="project" value="InterPro"/>
</dbReference>